<dbReference type="AlphaFoldDB" id="A0A3N7EMG9"/>
<keyword evidence="2" id="KW-1185">Reference proteome</keyword>
<dbReference type="EMBL" id="CM009292">
    <property type="protein sequence ID" value="RQO87897.1"/>
    <property type="molecule type" value="Genomic_DNA"/>
</dbReference>
<dbReference type="InParanoid" id="A0A3N7EMG9"/>
<sequence length="35" mass="4316">MPIMFFHFLKIIFDISTSKRFKTYKPYKILAKTNF</sequence>
<name>A0A3N7EMG9_POPTR</name>
<protein>
    <submittedName>
        <fullName evidence="1">Uncharacterized protein</fullName>
    </submittedName>
</protein>
<accession>A0A3N7EMG9</accession>
<dbReference type="Proteomes" id="UP000006729">
    <property type="component" value="Chromosome 3"/>
</dbReference>
<gene>
    <name evidence="1" type="ORF">POPTR_003G056650</name>
</gene>
<organism evidence="1 2">
    <name type="scientific">Populus trichocarpa</name>
    <name type="common">Western balsam poplar</name>
    <name type="synonym">Populus balsamifera subsp. trichocarpa</name>
    <dbReference type="NCBI Taxonomy" id="3694"/>
    <lineage>
        <taxon>Eukaryota</taxon>
        <taxon>Viridiplantae</taxon>
        <taxon>Streptophyta</taxon>
        <taxon>Embryophyta</taxon>
        <taxon>Tracheophyta</taxon>
        <taxon>Spermatophyta</taxon>
        <taxon>Magnoliopsida</taxon>
        <taxon>eudicotyledons</taxon>
        <taxon>Gunneridae</taxon>
        <taxon>Pentapetalae</taxon>
        <taxon>rosids</taxon>
        <taxon>fabids</taxon>
        <taxon>Malpighiales</taxon>
        <taxon>Salicaceae</taxon>
        <taxon>Saliceae</taxon>
        <taxon>Populus</taxon>
    </lineage>
</organism>
<evidence type="ECO:0000313" key="1">
    <source>
        <dbReference type="EMBL" id="RQO87897.1"/>
    </source>
</evidence>
<proteinExistence type="predicted"/>
<reference evidence="1 2" key="1">
    <citation type="journal article" date="2006" name="Science">
        <title>The genome of black cottonwood, Populus trichocarpa (Torr. &amp; Gray).</title>
        <authorList>
            <person name="Tuskan G.A."/>
            <person name="Difazio S."/>
            <person name="Jansson S."/>
            <person name="Bohlmann J."/>
            <person name="Grigoriev I."/>
            <person name="Hellsten U."/>
            <person name="Putnam N."/>
            <person name="Ralph S."/>
            <person name="Rombauts S."/>
            <person name="Salamov A."/>
            <person name="Schein J."/>
            <person name="Sterck L."/>
            <person name="Aerts A."/>
            <person name="Bhalerao R.R."/>
            <person name="Bhalerao R.P."/>
            <person name="Blaudez D."/>
            <person name="Boerjan W."/>
            <person name="Brun A."/>
            <person name="Brunner A."/>
            <person name="Busov V."/>
            <person name="Campbell M."/>
            <person name="Carlson J."/>
            <person name="Chalot M."/>
            <person name="Chapman J."/>
            <person name="Chen G.L."/>
            <person name="Cooper D."/>
            <person name="Coutinho P.M."/>
            <person name="Couturier J."/>
            <person name="Covert S."/>
            <person name="Cronk Q."/>
            <person name="Cunningham R."/>
            <person name="Davis J."/>
            <person name="Degroeve S."/>
            <person name="Dejardin A."/>
            <person name="Depamphilis C."/>
            <person name="Detter J."/>
            <person name="Dirks B."/>
            <person name="Dubchak I."/>
            <person name="Duplessis S."/>
            <person name="Ehlting J."/>
            <person name="Ellis B."/>
            <person name="Gendler K."/>
            <person name="Goodstein D."/>
            <person name="Gribskov M."/>
            <person name="Grimwood J."/>
            <person name="Groover A."/>
            <person name="Gunter L."/>
            <person name="Hamberger B."/>
            <person name="Heinze B."/>
            <person name="Helariutta Y."/>
            <person name="Henrissat B."/>
            <person name="Holligan D."/>
            <person name="Holt R."/>
            <person name="Huang W."/>
            <person name="Islam-Faridi N."/>
            <person name="Jones S."/>
            <person name="Jones-Rhoades M."/>
            <person name="Jorgensen R."/>
            <person name="Joshi C."/>
            <person name="Kangasjarvi J."/>
            <person name="Karlsson J."/>
            <person name="Kelleher C."/>
            <person name="Kirkpatrick R."/>
            <person name="Kirst M."/>
            <person name="Kohler A."/>
            <person name="Kalluri U."/>
            <person name="Larimer F."/>
            <person name="Leebens-Mack J."/>
            <person name="Leple J.C."/>
            <person name="Locascio P."/>
            <person name="Lou Y."/>
            <person name="Lucas S."/>
            <person name="Martin F."/>
            <person name="Montanini B."/>
            <person name="Napoli C."/>
            <person name="Nelson D.R."/>
            <person name="Nelson C."/>
            <person name="Nieminen K."/>
            <person name="Nilsson O."/>
            <person name="Pereda V."/>
            <person name="Peter G."/>
            <person name="Philippe R."/>
            <person name="Pilate G."/>
            <person name="Poliakov A."/>
            <person name="Razumovskaya J."/>
            <person name="Richardson P."/>
            <person name="Rinaldi C."/>
            <person name="Ritland K."/>
            <person name="Rouze P."/>
            <person name="Ryaboy D."/>
            <person name="Schmutz J."/>
            <person name="Schrader J."/>
            <person name="Segerman B."/>
            <person name="Shin H."/>
            <person name="Siddiqui A."/>
            <person name="Sterky F."/>
            <person name="Terry A."/>
            <person name="Tsai C.J."/>
            <person name="Uberbacher E."/>
            <person name="Unneberg P."/>
            <person name="Vahala J."/>
            <person name="Wall K."/>
            <person name="Wessler S."/>
            <person name="Yang G."/>
            <person name="Yin T."/>
            <person name="Douglas C."/>
            <person name="Marra M."/>
            <person name="Sandberg G."/>
            <person name="Van de Peer Y."/>
            <person name="Rokhsar D."/>
        </authorList>
    </citation>
    <scope>NUCLEOTIDE SEQUENCE [LARGE SCALE GENOMIC DNA]</scope>
    <source>
        <strain evidence="2">cv. Nisqually</strain>
    </source>
</reference>
<evidence type="ECO:0000313" key="2">
    <source>
        <dbReference type="Proteomes" id="UP000006729"/>
    </source>
</evidence>